<protein>
    <submittedName>
        <fullName evidence="4">ECF transporter S component</fullName>
    </submittedName>
</protein>
<keyword evidence="5" id="KW-1185">Reference proteome</keyword>
<evidence type="ECO:0000256" key="1">
    <source>
        <dbReference type="ARBA" id="ARBA00022692"/>
    </source>
</evidence>
<evidence type="ECO:0000313" key="4">
    <source>
        <dbReference type="EMBL" id="MBM6940799.1"/>
    </source>
</evidence>
<organism evidence="4 5">
    <name type="scientific">Limosilactobacillus coleohominis</name>
    <dbReference type="NCBI Taxonomy" id="181675"/>
    <lineage>
        <taxon>Bacteria</taxon>
        <taxon>Bacillati</taxon>
        <taxon>Bacillota</taxon>
        <taxon>Bacilli</taxon>
        <taxon>Lactobacillales</taxon>
        <taxon>Lactobacillaceae</taxon>
        <taxon>Limosilactobacillus</taxon>
    </lineage>
</organism>
<feature type="transmembrane region" description="Helical" evidence="3">
    <location>
        <begin position="12"/>
        <end position="34"/>
    </location>
</feature>
<dbReference type="RefSeq" id="WP_204785103.1">
    <property type="nucleotide sequence ID" value="NZ_JACJKU010000038.1"/>
</dbReference>
<sequence>MDKSTQQLNKLIFAALLLAITIVFGRIFIIPIPWTHGNVNLCDAGILIAAMLLGPVYGTAVGGLGGLFLDLISGYTQYAPFSLIAHGLEGLLAGWLYKKAGKNKFAEYGANLIAILVMVICYFFADSILYNWVAGVLGIGTNILQGIVGMVIAILIVPTIKKRINL</sequence>
<dbReference type="EMBL" id="JACJKU010000038">
    <property type="protein sequence ID" value="MBM6940799.1"/>
    <property type="molecule type" value="Genomic_DNA"/>
</dbReference>
<evidence type="ECO:0000256" key="3">
    <source>
        <dbReference type="SAM" id="Phobius"/>
    </source>
</evidence>
<dbReference type="Proteomes" id="UP000785625">
    <property type="component" value="Unassembled WGS sequence"/>
</dbReference>
<dbReference type="Pfam" id="PF07155">
    <property type="entry name" value="ECF-ribofla_trS"/>
    <property type="match status" value="1"/>
</dbReference>
<keyword evidence="1 3" id="KW-0812">Transmembrane</keyword>
<evidence type="ECO:0000256" key="2">
    <source>
        <dbReference type="ARBA" id="ARBA00022989"/>
    </source>
</evidence>
<dbReference type="Gene3D" id="1.10.1760.20">
    <property type="match status" value="1"/>
</dbReference>
<dbReference type="InterPro" id="IPR009825">
    <property type="entry name" value="ECF_substrate-spec-like"/>
</dbReference>
<dbReference type="PANTHER" id="PTHR37815">
    <property type="entry name" value="UPF0397 PROTEIN BC_2624-RELATED"/>
    <property type="match status" value="1"/>
</dbReference>
<evidence type="ECO:0000313" key="5">
    <source>
        <dbReference type="Proteomes" id="UP000785625"/>
    </source>
</evidence>
<feature type="transmembrane region" description="Helical" evidence="3">
    <location>
        <begin position="108"/>
        <end position="125"/>
    </location>
</feature>
<feature type="transmembrane region" description="Helical" evidence="3">
    <location>
        <begin position="131"/>
        <end position="157"/>
    </location>
</feature>
<dbReference type="PANTHER" id="PTHR37815:SF3">
    <property type="entry name" value="UPF0397 PROTEIN SPR0429"/>
    <property type="match status" value="1"/>
</dbReference>
<keyword evidence="3" id="KW-0472">Membrane</keyword>
<proteinExistence type="predicted"/>
<comment type="caution">
    <text evidence="4">The sequence shown here is derived from an EMBL/GenBank/DDBJ whole genome shotgun (WGS) entry which is preliminary data.</text>
</comment>
<gene>
    <name evidence="4" type="ORF">H5975_04760</name>
</gene>
<keyword evidence="2 3" id="KW-1133">Transmembrane helix</keyword>
<feature type="transmembrane region" description="Helical" evidence="3">
    <location>
        <begin position="46"/>
        <end position="69"/>
    </location>
</feature>
<name>A0ABS2H036_9LACO</name>
<reference evidence="4 5" key="1">
    <citation type="journal article" date="2021" name="Sci. Rep.">
        <title>The distribution of antibiotic resistance genes in chicken gut microbiota commensals.</title>
        <authorList>
            <person name="Juricova H."/>
            <person name="Matiasovicova J."/>
            <person name="Kubasova T."/>
            <person name="Cejkova D."/>
            <person name="Rychlik I."/>
        </authorList>
    </citation>
    <scope>NUCLEOTIDE SEQUENCE [LARGE SCALE GENOMIC DNA]</scope>
    <source>
        <strain evidence="4 5">An574</strain>
    </source>
</reference>
<accession>A0ABS2H036</accession>